<dbReference type="EMBL" id="CAUYUJ010016037">
    <property type="protein sequence ID" value="CAK0861048.1"/>
    <property type="molecule type" value="Genomic_DNA"/>
</dbReference>
<gene>
    <name evidence="3" type="ORF">PCOR1329_LOCUS49840</name>
</gene>
<dbReference type="Pfam" id="PF00078">
    <property type="entry name" value="RVT_1"/>
    <property type="match status" value="1"/>
</dbReference>
<name>A0ABN9UMC2_9DINO</name>
<reference evidence="3" key="1">
    <citation type="submission" date="2023-10" db="EMBL/GenBank/DDBJ databases">
        <authorList>
            <person name="Chen Y."/>
            <person name="Shah S."/>
            <person name="Dougan E. K."/>
            <person name="Thang M."/>
            <person name="Chan C."/>
        </authorList>
    </citation>
    <scope>NUCLEOTIDE SEQUENCE [LARGE SCALE GENOMIC DNA]</scope>
</reference>
<evidence type="ECO:0000259" key="2">
    <source>
        <dbReference type="Pfam" id="PF00078"/>
    </source>
</evidence>
<accession>A0ABN9UMC2</accession>
<feature type="domain" description="Reverse transcriptase" evidence="2">
    <location>
        <begin position="212"/>
        <end position="292"/>
    </location>
</feature>
<dbReference type="PANTHER" id="PTHR48462:SF1">
    <property type="entry name" value="PROTEIN, PUTATIVE-RELATED"/>
    <property type="match status" value="1"/>
</dbReference>
<dbReference type="InterPro" id="IPR000477">
    <property type="entry name" value="RT_dom"/>
</dbReference>
<dbReference type="PANTHER" id="PTHR48462">
    <property type="entry name" value="PROTEIN, PUTATIVE-RELATED"/>
    <property type="match status" value="1"/>
</dbReference>
<dbReference type="Proteomes" id="UP001189429">
    <property type="component" value="Unassembled WGS sequence"/>
</dbReference>
<protein>
    <recommendedName>
        <fullName evidence="2">Reverse transcriptase domain-containing protein</fullName>
    </recommendedName>
</protein>
<organism evidence="3 4">
    <name type="scientific">Prorocentrum cordatum</name>
    <dbReference type="NCBI Taxonomy" id="2364126"/>
    <lineage>
        <taxon>Eukaryota</taxon>
        <taxon>Sar</taxon>
        <taxon>Alveolata</taxon>
        <taxon>Dinophyceae</taxon>
        <taxon>Prorocentrales</taxon>
        <taxon>Prorocentraceae</taxon>
        <taxon>Prorocentrum</taxon>
    </lineage>
</organism>
<keyword evidence="4" id="KW-1185">Reference proteome</keyword>
<sequence length="702" mass="75356">MAAAMFLNVAPGADAPEDAMQRSRDAWAELLMLPKCVLAAATRSGKKHKHVLDRLIRSRLQQWADGDRLELWRARTEAKAQQATTASEEQRRRRAIALAEEGLDGQACKALLSKGMADTSLNTLRALKRKHPEESEARDLRPLQGVSGPQEDFLDKEVLAALRSFPKCSASGPSGLKAQHLLDAVGRHMPGLEAWARWCCGGPSDLLFGSHVLTSSRGVQQGDALGPLLFSVAVHPLLQELKTDAGLDIVCGYLGDFCVAGEFGATLRALRLIQRKAASLGLELNLDKCECNLSEFPASVQRRIDGCFKLLGAPVGGTALNESQRQQAPLPLSKGGLGFRSGSYHAAAVYLSSRAATRHLCGQIDAAFSRGGACDGGALTAAADLYNGGALQEHRITSEHLAAEDSAPSQRSLSMRVGERLLDQLIAASPVAHKARLLATSAPHASAWLQAQPCSARGQRMSHFEFVAALRLWLGCHASSRDDWRPKCDQVMDAQGLHSLSCMAGGDAVKVHNALRDQVHSFAHAAGLRAEKEESGLLPDDPRRRPRDTHFPTWPLGPPVALEFAVTPPLRQSAVQGAAARQLSAATSYEGAKLADRDTGARCEQLGIRLVPMVVESFGGWGEMAQDVFRTLIHARAARSGETVSNVTTYLYSGLSITLMRANARALLARIPQEAGVHADHVGRAATLLQAGRQDEADAQIV</sequence>
<comment type="caution">
    <text evidence="3">The sequence shown here is derived from an EMBL/GenBank/DDBJ whole genome shotgun (WGS) entry which is preliminary data.</text>
</comment>
<evidence type="ECO:0000313" key="3">
    <source>
        <dbReference type="EMBL" id="CAK0861048.1"/>
    </source>
</evidence>
<proteinExistence type="predicted"/>
<evidence type="ECO:0000313" key="4">
    <source>
        <dbReference type="Proteomes" id="UP001189429"/>
    </source>
</evidence>
<evidence type="ECO:0000256" key="1">
    <source>
        <dbReference type="SAM" id="MobiDB-lite"/>
    </source>
</evidence>
<feature type="compositionally biased region" description="Basic and acidic residues" evidence="1">
    <location>
        <begin position="532"/>
        <end position="543"/>
    </location>
</feature>
<feature type="region of interest" description="Disordered" evidence="1">
    <location>
        <begin position="532"/>
        <end position="552"/>
    </location>
</feature>